<accession>A0ACC2D0L9</accession>
<gene>
    <name evidence="1" type="ORF">O6H91_08G106800</name>
</gene>
<evidence type="ECO:0000313" key="2">
    <source>
        <dbReference type="Proteomes" id="UP001162992"/>
    </source>
</evidence>
<dbReference type="Proteomes" id="UP001162992">
    <property type="component" value="Chromosome 8"/>
</dbReference>
<reference evidence="2" key="1">
    <citation type="journal article" date="2024" name="Proc. Natl. Acad. Sci. U.S.A.">
        <title>Extraordinary preservation of gene collinearity over three hundred million years revealed in homosporous lycophytes.</title>
        <authorList>
            <person name="Li C."/>
            <person name="Wickell D."/>
            <person name="Kuo L.Y."/>
            <person name="Chen X."/>
            <person name="Nie B."/>
            <person name="Liao X."/>
            <person name="Peng D."/>
            <person name="Ji J."/>
            <person name="Jenkins J."/>
            <person name="Williams M."/>
            <person name="Shu S."/>
            <person name="Plott C."/>
            <person name="Barry K."/>
            <person name="Rajasekar S."/>
            <person name="Grimwood J."/>
            <person name="Han X."/>
            <person name="Sun S."/>
            <person name="Hou Z."/>
            <person name="He W."/>
            <person name="Dai G."/>
            <person name="Sun C."/>
            <person name="Schmutz J."/>
            <person name="Leebens-Mack J.H."/>
            <person name="Li F.W."/>
            <person name="Wang L."/>
        </authorList>
    </citation>
    <scope>NUCLEOTIDE SEQUENCE [LARGE SCALE GENOMIC DNA]</scope>
    <source>
        <strain evidence="2">cv. PW_Plant_1</strain>
    </source>
</reference>
<sequence>MGNGSSSRRHGSQQSASGPLTSHLMPPPPGYMGGVPTPPPYPSNGHQLPYYYHPGYNVAIPAPVNPQYFQPGYGPTNGQYLMSMPPPPGYRGAVPYYPHSPPRMAPQVPVIAEHQKASTVRNDVNLNKATLRLEKDDENPGHYLVAFSFDATVSGRFAFMFIVLERLLKVHANLSISIFFLAKEGVDCSLTPMRPDIFTPVRFNFEKGLGQKFRQASGTGVSIHLFDDKDLSKEGSDNFFPLVVRMESVARGQPVDIASRESEPLGGRLPKWVNSQTTHAVIENKDGDYHVRVVKQIIWVDGVRYELQQIYGIANSAGSSEFDENDAGKECVICLSEPRDTTVLPCRHMCMCSECAKVLRFQTNRCPICRTPVERLLEIKVPKV</sequence>
<comment type="caution">
    <text evidence="1">The sequence shown here is derived from an EMBL/GenBank/DDBJ whole genome shotgun (WGS) entry which is preliminary data.</text>
</comment>
<name>A0ACC2D0L9_DIPCM</name>
<dbReference type="EMBL" id="CM055099">
    <property type="protein sequence ID" value="KAJ7547858.1"/>
    <property type="molecule type" value="Genomic_DNA"/>
</dbReference>
<keyword evidence="2" id="KW-1185">Reference proteome</keyword>
<organism evidence="1 2">
    <name type="scientific">Diphasiastrum complanatum</name>
    <name type="common">Issler's clubmoss</name>
    <name type="synonym">Lycopodium complanatum</name>
    <dbReference type="NCBI Taxonomy" id="34168"/>
    <lineage>
        <taxon>Eukaryota</taxon>
        <taxon>Viridiplantae</taxon>
        <taxon>Streptophyta</taxon>
        <taxon>Embryophyta</taxon>
        <taxon>Tracheophyta</taxon>
        <taxon>Lycopodiopsida</taxon>
        <taxon>Lycopodiales</taxon>
        <taxon>Lycopodiaceae</taxon>
        <taxon>Lycopodioideae</taxon>
        <taxon>Diphasiastrum</taxon>
    </lineage>
</organism>
<evidence type="ECO:0000313" key="1">
    <source>
        <dbReference type="EMBL" id="KAJ7547858.1"/>
    </source>
</evidence>
<proteinExistence type="predicted"/>
<protein>
    <submittedName>
        <fullName evidence="1">Uncharacterized protein</fullName>
    </submittedName>
</protein>